<dbReference type="EMBL" id="JBHUIP010000016">
    <property type="protein sequence ID" value="MFD2265524.1"/>
    <property type="molecule type" value="Genomic_DNA"/>
</dbReference>
<dbReference type="InterPro" id="IPR007627">
    <property type="entry name" value="RNA_pol_sigma70_r2"/>
</dbReference>
<dbReference type="InterPro" id="IPR013249">
    <property type="entry name" value="RNA_pol_sigma70_r4_t2"/>
</dbReference>
<comment type="similarity">
    <text evidence="1">Belongs to the sigma-70 factor family. ECF subfamily.</text>
</comment>
<dbReference type="InterPro" id="IPR013325">
    <property type="entry name" value="RNA_pol_sigma_r2"/>
</dbReference>
<reference evidence="8" key="1">
    <citation type="journal article" date="2019" name="Int. J. Syst. Evol. Microbiol.">
        <title>The Global Catalogue of Microorganisms (GCM) 10K type strain sequencing project: providing services to taxonomists for standard genome sequencing and annotation.</title>
        <authorList>
            <consortium name="The Broad Institute Genomics Platform"/>
            <consortium name="The Broad Institute Genome Sequencing Center for Infectious Disease"/>
            <person name="Wu L."/>
            <person name="Ma J."/>
        </authorList>
    </citation>
    <scope>NUCLEOTIDE SEQUENCE [LARGE SCALE GENOMIC DNA]</scope>
    <source>
        <strain evidence="8">CGMCC 1.19062</strain>
    </source>
</reference>
<evidence type="ECO:0000256" key="2">
    <source>
        <dbReference type="ARBA" id="ARBA00023015"/>
    </source>
</evidence>
<dbReference type="Pfam" id="PF08281">
    <property type="entry name" value="Sigma70_r4_2"/>
    <property type="match status" value="1"/>
</dbReference>
<feature type="domain" description="RNA polymerase sigma-70 region 2" evidence="5">
    <location>
        <begin position="25"/>
        <end position="91"/>
    </location>
</feature>
<gene>
    <name evidence="7" type="ORF">ACFSM5_21660</name>
</gene>
<evidence type="ECO:0000259" key="5">
    <source>
        <dbReference type="Pfam" id="PF04542"/>
    </source>
</evidence>
<comment type="caution">
    <text evidence="7">The sequence shown here is derived from an EMBL/GenBank/DDBJ whole genome shotgun (WGS) entry which is preliminary data.</text>
</comment>
<keyword evidence="3" id="KW-0731">Sigma factor</keyword>
<dbReference type="Gene3D" id="1.10.1740.10">
    <property type="match status" value="1"/>
</dbReference>
<keyword evidence="2" id="KW-0805">Transcription regulation</keyword>
<dbReference type="Pfam" id="PF04542">
    <property type="entry name" value="Sigma70_r2"/>
    <property type="match status" value="1"/>
</dbReference>
<feature type="domain" description="RNA polymerase sigma factor 70 region 4 type 2" evidence="6">
    <location>
        <begin position="116"/>
        <end position="168"/>
    </location>
</feature>
<dbReference type="SUPFAM" id="SSF88946">
    <property type="entry name" value="Sigma2 domain of RNA polymerase sigma factors"/>
    <property type="match status" value="1"/>
</dbReference>
<dbReference type="Proteomes" id="UP001597295">
    <property type="component" value="Unassembled WGS sequence"/>
</dbReference>
<organism evidence="7 8">
    <name type="scientific">Lacibacterium aquatile</name>
    <dbReference type="NCBI Taxonomy" id="1168082"/>
    <lineage>
        <taxon>Bacteria</taxon>
        <taxon>Pseudomonadati</taxon>
        <taxon>Pseudomonadota</taxon>
        <taxon>Alphaproteobacteria</taxon>
        <taxon>Rhodospirillales</taxon>
        <taxon>Rhodospirillaceae</taxon>
    </lineage>
</organism>
<evidence type="ECO:0000256" key="1">
    <source>
        <dbReference type="ARBA" id="ARBA00010641"/>
    </source>
</evidence>
<dbReference type="RefSeq" id="WP_379878953.1">
    <property type="nucleotide sequence ID" value="NZ_JBHUIP010000016.1"/>
</dbReference>
<evidence type="ECO:0000256" key="4">
    <source>
        <dbReference type="ARBA" id="ARBA00023163"/>
    </source>
</evidence>
<evidence type="ECO:0000313" key="8">
    <source>
        <dbReference type="Proteomes" id="UP001597295"/>
    </source>
</evidence>
<dbReference type="InterPro" id="IPR036388">
    <property type="entry name" value="WH-like_DNA-bd_sf"/>
</dbReference>
<protein>
    <submittedName>
        <fullName evidence="7">Sigma-70 family RNA polymerase sigma factor</fullName>
    </submittedName>
</protein>
<evidence type="ECO:0000259" key="6">
    <source>
        <dbReference type="Pfam" id="PF08281"/>
    </source>
</evidence>
<dbReference type="SUPFAM" id="SSF88659">
    <property type="entry name" value="Sigma3 and sigma4 domains of RNA polymerase sigma factors"/>
    <property type="match status" value="1"/>
</dbReference>
<dbReference type="NCBIfam" id="TIGR02937">
    <property type="entry name" value="sigma70-ECF"/>
    <property type="match status" value="1"/>
</dbReference>
<name>A0ABW5DYJ8_9PROT</name>
<keyword evidence="8" id="KW-1185">Reference proteome</keyword>
<dbReference type="PANTHER" id="PTHR43133">
    <property type="entry name" value="RNA POLYMERASE ECF-TYPE SIGMA FACTO"/>
    <property type="match status" value="1"/>
</dbReference>
<dbReference type="InterPro" id="IPR039425">
    <property type="entry name" value="RNA_pol_sigma-70-like"/>
</dbReference>
<dbReference type="Gene3D" id="1.10.10.10">
    <property type="entry name" value="Winged helix-like DNA-binding domain superfamily/Winged helix DNA-binding domain"/>
    <property type="match status" value="1"/>
</dbReference>
<sequence>MNVTRPRDPTGQEILPLGHRLVSQLPHLQAFARVLCQDATLAKDLVQDTTLRALEHTEELGGIPTPDGLKAWLFRTLRNVYYDRLRFERRRRHATLDEVETVAAVDGGQEGRNDMRDLEAALNKLAPVLREAVALIGTQGLTHEQAAGVAGCSAATMRMRLSRARRQLKTILTGDGDSGEIDENEKNA</sequence>
<dbReference type="PANTHER" id="PTHR43133:SF25">
    <property type="entry name" value="RNA POLYMERASE SIGMA FACTOR RFAY-RELATED"/>
    <property type="match status" value="1"/>
</dbReference>
<dbReference type="InterPro" id="IPR014284">
    <property type="entry name" value="RNA_pol_sigma-70_dom"/>
</dbReference>
<keyword evidence="4" id="KW-0804">Transcription</keyword>
<accession>A0ABW5DYJ8</accession>
<dbReference type="InterPro" id="IPR013324">
    <property type="entry name" value="RNA_pol_sigma_r3/r4-like"/>
</dbReference>
<evidence type="ECO:0000313" key="7">
    <source>
        <dbReference type="EMBL" id="MFD2265524.1"/>
    </source>
</evidence>
<proteinExistence type="inferred from homology"/>
<evidence type="ECO:0000256" key="3">
    <source>
        <dbReference type="ARBA" id="ARBA00023082"/>
    </source>
</evidence>